<dbReference type="Gene3D" id="3.10.20.730">
    <property type="entry name" value="RNAP, epsilon subunit-like"/>
    <property type="match status" value="1"/>
</dbReference>
<dbReference type="Proteomes" id="UP001595880">
    <property type="component" value="Unassembled WGS sequence"/>
</dbReference>
<comment type="function">
    <text evidence="5">A non-essential component of RNA polymerase (RNAP).</text>
</comment>
<evidence type="ECO:0000256" key="1">
    <source>
        <dbReference type="ARBA" id="ARBA00022478"/>
    </source>
</evidence>
<keyword evidence="3 5" id="KW-0548">Nucleotidyltransferase</keyword>
<dbReference type="RefSeq" id="WP_390196844.1">
    <property type="nucleotide sequence ID" value="NZ_JBHSDV010000001.1"/>
</dbReference>
<dbReference type="EC" id="2.7.7.6" evidence="5"/>
<accession>A0ABV8VUN7</accession>
<proteinExistence type="inferred from homology"/>
<organism evidence="6 7">
    <name type="scientific">Gracilibacillus marinus</name>
    <dbReference type="NCBI Taxonomy" id="630535"/>
    <lineage>
        <taxon>Bacteria</taxon>
        <taxon>Bacillati</taxon>
        <taxon>Bacillota</taxon>
        <taxon>Bacilli</taxon>
        <taxon>Bacillales</taxon>
        <taxon>Bacillaceae</taxon>
        <taxon>Gracilibacillus</taxon>
    </lineage>
</organism>
<dbReference type="HAMAP" id="MF_01553">
    <property type="entry name" value="RNApol_bact_RpoY"/>
    <property type="match status" value="1"/>
</dbReference>
<sequence length="71" mass="8533">MIYKVLYQEDPLEIPVREHTKSMYVRANSIREVREIVKPKNINIEFIQLVEDNHLDFEKENPAFKVENDES</sequence>
<evidence type="ECO:0000256" key="5">
    <source>
        <dbReference type="HAMAP-Rule" id="MF_01553"/>
    </source>
</evidence>
<evidence type="ECO:0000313" key="7">
    <source>
        <dbReference type="Proteomes" id="UP001595880"/>
    </source>
</evidence>
<reference evidence="7" key="1">
    <citation type="journal article" date="2019" name="Int. J. Syst. Evol. Microbiol.">
        <title>The Global Catalogue of Microorganisms (GCM) 10K type strain sequencing project: providing services to taxonomists for standard genome sequencing and annotation.</title>
        <authorList>
            <consortium name="The Broad Institute Genomics Platform"/>
            <consortium name="The Broad Institute Genome Sequencing Center for Infectious Disease"/>
            <person name="Wu L."/>
            <person name="Ma J."/>
        </authorList>
    </citation>
    <scope>NUCLEOTIDE SEQUENCE [LARGE SCALE GENOMIC DNA]</scope>
    <source>
        <strain evidence="7">KACC 14058</strain>
    </source>
</reference>
<dbReference type="NCBIfam" id="NF010188">
    <property type="entry name" value="PRK13667.1"/>
    <property type="match status" value="1"/>
</dbReference>
<dbReference type="Pfam" id="PF07288">
    <property type="entry name" value="RpoY"/>
    <property type="match status" value="1"/>
</dbReference>
<dbReference type="EMBL" id="JBHSDV010000001">
    <property type="protein sequence ID" value="MFC4387260.1"/>
    <property type="molecule type" value="Genomic_DNA"/>
</dbReference>
<evidence type="ECO:0000256" key="2">
    <source>
        <dbReference type="ARBA" id="ARBA00022679"/>
    </source>
</evidence>
<keyword evidence="4 5" id="KW-0804">Transcription</keyword>
<keyword evidence="2 5" id="KW-0808">Transferase</keyword>
<keyword evidence="1 5" id="KW-0240">DNA-directed RNA polymerase</keyword>
<comment type="caution">
    <text evidence="6">The sequence shown here is derived from an EMBL/GenBank/DDBJ whole genome shotgun (WGS) entry which is preliminary data.</text>
</comment>
<comment type="subunit">
    <text evidence="5">RNAP is composed of a core of 2 alpha, a beta and a beta' subunit. The core is associated with a delta subunit, and at least one of epsilon or omega. When a sigma factor is associated with the core the holoenzyme is formed, which can initiate transcription.</text>
</comment>
<evidence type="ECO:0000256" key="3">
    <source>
        <dbReference type="ARBA" id="ARBA00022695"/>
    </source>
</evidence>
<gene>
    <name evidence="5" type="primary">rpoY</name>
    <name evidence="6" type="ORF">ACFOZ1_05490</name>
</gene>
<comment type="similarity">
    <text evidence="5">Belongs to the RNA polymerase subunit epsilon family.</text>
</comment>
<dbReference type="InterPro" id="IPR009907">
    <property type="entry name" value="RpoY"/>
</dbReference>
<protein>
    <recommendedName>
        <fullName evidence="5">DNA-directed RNA polymerase subunit epsilon</fullName>
        <shortName evidence="5">RNAP epsilon subunit</shortName>
        <ecNumber evidence="5">2.7.7.6</ecNumber>
    </recommendedName>
    <alternativeName>
        <fullName evidence="5">RNA polymerase epsilon subunit</fullName>
    </alternativeName>
    <alternativeName>
        <fullName evidence="5">Transcriptase subunit epsilon</fullName>
    </alternativeName>
</protein>
<name>A0ABV8VUN7_9BACI</name>
<comment type="catalytic activity">
    <reaction evidence="5">
        <text>RNA(n) + a ribonucleoside 5'-triphosphate = RNA(n+1) + diphosphate</text>
        <dbReference type="Rhea" id="RHEA:21248"/>
        <dbReference type="Rhea" id="RHEA-COMP:14527"/>
        <dbReference type="Rhea" id="RHEA-COMP:17342"/>
        <dbReference type="ChEBI" id="CHEBI:33019"/>
        <dbReference type="ChEBI" id="CHEBI:61557"/>
        <dbReference type="ChEBI" id="CHEBI:140395"/>
        <dbReference type="EC" id="2.7.7.6"/>
    </reaction>
</comment>
<keyword evidence="7" id="KW-1185">Reference proteome</keyword>
<evidence type="ECO:0000313" key="6">
    <source>
        <dbReference type="EMBL" id="MFC4387260.1"/>
    </source>
</evidence>
<dbReference type="GO" id="GO:0003899">
    <property type="term" value="F:DNA-directed RNA polymerase activity"/>
    <property type="evidence" value="ECO:0007669"/>
    <property type="project" value="UniProtKB-EC"/>
</dbReference>
<evidence type="ECO:0000256" key="4">
    <source>
        <dbReference type="ARBA" id="ARBA00023163"/>
    </source>
</evidence>